<dbReference type="InterPro" id="IPR033895">
    <property type="entry name" value="GPT"/>
</dbReference>
<keyword evidence="8 20" id="KW-0808">Transferase</keyword>
<gene>
    <name evidence="20" type="ORF">BBBOND_0402940</name>
</gene>
<evidence type="ECO:0000256" key="9">
    <source>
        <dbReference type="ARBA" id="ARBA00022692"/>
    </source>
</evidence>
<dbReference type="InterPro" id="IPR000715">
    <property type="entry name" value="Glycosyl_transferase_4"/>
</dbReference>
<keyword evidence="13 19" id="KW-1133">Transmembrane helix</keyword>
<dbReference type="Pfam" id="PF00953">
    <property type="entry name" value="Glycos_transf_4"/>
    <property type="match status" value="1"/>
</dbReference>
<feature type="transmembrane region" description="Helical" evidence="19">
    <location>
        <begin position="192"/>
        <end position="217"/>
    </location>
</feature>
<evidence type="ECO:0000256" key="19">
    <source>
        <dbReference type="SAM" id="Phobius"/>
    </source>
</evidence>
<evidence type="ECO:0000256" key="18">
    <source>
        <dbReference type="ARBA" id="ARBA00045078"/>
    </source>
</evidence>
<dbReference type="PANTHER" id="PTHR10571">
    <property type="entry name" value="UDP-N-ACETYLGLUCOSAMINE--DOLICHYL-PHOSPHATE N-ACETYLGLUCOSAMINEPHOSPHOTRANSFERASE"/>
    <property type="match status" value="1"/>
</dbReference>
<dbReference type="GO" id="GO:0046872">
    <property type="term" value="F:metal ion binding"/>
    <property type="evidence" value="ECO:0007669"/>
    <property type="project" value="UniProtKB-KW"/>
</dbReference>
<evidence type="ECO:0000256" key="11">
    <source>
        <dbReference type="ARBA" id="ARBA00022824"/>
    </source>
</evidence>
<keyword evidence="9 19" id="KW-0812">Transmembrane</keyword>
<dbReference type="VEuPathDB" id="PiroplasmaDB:BBBOND_0402940"/>
<dbReference type="AlphaFoldDB" id="A0A061DAX3"/>
<feature type="transmembrane region" description="Helical" evidence="19">
    <location>
        <begin position="135"/>
        <end position="154"/>
    </location>
</feature>
<evidence type="ECO:0000256" key="7">
    <source>
        <dbReference type="ARBA" id="ARBA00022676"/>
    </source>
</evidence>
<comment type="subcellular location">
    <subcellularLocation>
        <location evidence="2">Endoplasmic reticulum membrane</location>
        <topology evidence="2">Multi-pass membrane protein</topology>
    </subcellularLocation>
</comment>
<comment type="pathway">
    <text evidence="3">Protein modification; protein glycosylation.</text>
</comment>
<keyword evidence="11" id="KW-0256">Endoplasmic reticulum</keyword>
<dbReference type="GO" id="GO:0003975">
    <property type="term" value="F:UDP-N-acetylglucosamine-dolichyl-phosphate N-acetylglucosaminephosphotransferase activity"/>
    <property type="evidence" value="ECO:0007669"/>
    <property type="project" value="UniProtKB-EC"/>
</dbReference>
<evidence type="ECO:0000256" key="13">
    <source>
        <dbReference type="ARBA" id="ARBA00022989"/>
    </source>
</evidence>
<evidence type="ECO:0000313" key="21">
    <source>
        <dbReference type="Proteomes" id="UP000033188"/>
    </source>
</evidence>
<feature type="transmembrane region" description="Helical" evidence="19">
    <location>
        <begin position="314"/>
        <end position="334"/>
    </location>
</feature>
<feature type="transmembrane region" description="Helical" evidence="19">
    <location>
        <begin position="35"/>
        <end position="55"/>
    </location>
</feature>
<dbReference type="OMA" id="HRTPRYN"/>
<feature type="transmembrane region" description="Helical" evidence="19">
    <location>
        <begin position="62"/>
        <end position="80"/>
    </location>
</feature>
<keyword evidence="10" id="KW-0479">Metal-binding</keyword>
<evidence type="ECO:0000256" key="4">
    <source>
        <dbReference type="ARBA" id="ARBA00009317"/>
    </source>
</evidence>
<proteinExistence type="inferred from homology"/>
<dbReference type="EMBL" id="LK391710">
    <property type="protein sequence ID" value="CDR97806.1"/>
    <property type="molecule type" value="Genomic_DNA"/>
</dbReference>
<feature type="transmembrane region" description="Helical" evidence="19">
    <location>
        <begin position="263"/>
        <end position="286"/>
    </location>
</feature>
<comment type="cofactor">
    <cofactor evidence="1">
        <name>Mg(2+)</name>
        <dbReference type="ChEBI" id="CHEBI:18420"/>
    </cofactor>
</comment>
<dbReference type="OrthoDB" id="366325at2759"/>
<keyword evidence="12" id="KW-0460">Magnesium</keyword>
<evidence type="ECO:0000256" key="17">
    <source>
        <dbReference type="ARBA" id="ARBA00044717"/>
    </source>
</evidence>
<dbReference type="KEGG" id="bbig:BBBOND_0402940"/>
<dbReference type="RefSeq" id="XP_012769992.1">
    <property type="nucleotide sequence ID" value="XM_012914538.1"/>
</dbReference>
<comment type="function">
    <text evidence="17">UDP-N-acetylglucosamine--dolichyl-phosphate N-acetylglucosaminephosphotransferase that operates in the biosynthetic pathway of dolichol-linked oligosaccharides, the glycan precursors employed in protein asparagine (N)-glycosylation. The assembly of dolichol-linked oligosaccharides begins on the cytosolic side of the endoplasmic reticulum membrane and finishes in its lumen. The sequential addition of sugars to dolichol pyrophosphate produces dolichol-linked oligosaccharides containing fourteen sugars, including two GlcNAcs, nine mannoses and three glucoses. Once assembled, the oligosaccharide is transferred from the lipid to nascent proteins by oligosaccharyltransferases. Catalyzes the initial step of dolichol-linked oligosaccharide biosynthesis, transfering GlcNAc-1-P from cytosolic UDP-GlcNAc onto the carrier lipid dolichyl phosphate (P-dolichol), yielding GlcNAc-P-P-dolichol embedded in the cytoplasmic leaflet of the endoplasmic reticulum membrane.</text>
</comment>
<dbReference type="Proteomes" id="UP000033188">
    <property type="component" value="Chromosome 4"/>
</dbReference>
<evidence type="ECO:0000256" key="1">
    <source>
        <dbReference type="ARBA" id="ARBA00001946"/>
    </source>
</evidence>
<dbReference type="GO" id="GO:0016757">
    <property type="term" value="F:glycosyltransferase activity"/>
    <property type="evidence" value="ECO:0007669"/>
    <property type="project" value="UniProtKB-KW"/>
</dbReference>
<accession>A0A061DAX3</accession>
<keyword evidence="21" id="KW-1185">Reference proteome</keyword>
<dbReference type="GO" id="GO:0005789">
    <property type="term" value="C:endoplasmic reticulum membrane"/>
    <property type="evidence" value="ECO:0007669"/>
    <property type="project" value="UniProtKB-SubCell"/>
</dbReference>
<comment type="catalytic activity">
    <reaction evidence="18">
        <text>a di-trans,poly-cis-dolichyl phosphate + UDP-N-acetyl-alpha-D-glucosamine = an N-acetyl-alpha-D-glucosaminyl-diphospho-di-trans,poly-cis-dolichol + UMP</text>
        <dbReference type="Rhea" id="RHEA:13289"/>
        <dbReference type="Rhea" id="RHEA-COMP:19498"/>
        <dbReference type="Rhea" id="RHEA-COMP:19507"/>
        <dbReference type="ChEBI" id="CHEBI:57683"/>
        <dbReference type="ChEBI" id="CHEBI:57705"/>
        <dbReference type="ChEBI" id="CHEBI:57865"/>
        <dbReference type="ChEBI" id="CHEBI:58427"/>
        <dbReference type="EC" id="2.7.8.15"/>
    </reaction>
    <physiologicalReaction direction="left-to-right" evidence="18">
        <dbReference type="Rhea" id="RHEA:13290"/>
    </physiologicalReaction>
</comment>
<keyword evidence="7" id="KW-0328">Glycosyltransferase</keyword>
<sequence length="432" mass="46457">MRQPGDLGFAARAGGGISNPARHRFTVLPSLKFEVVLACLLGVPYAVVATLLCMCDDWSTRTAFLLSTCFPLAITSYSALPKLVKALQLKGLCNINLHQKEGSERVAEPGSLWACLLYLIYLVGLGAANAGPNDIAIFNCALVAITTLTILGLVDDIVQLGWFSKVAVPGIVAIHICKAFPRETVLTVPRVLPLIGGHAINIGSAYYASLVLLAIFFVNAINIYAVGESAIIAIFVVAHNCLELSQLIGAHNGLEAAASLERHLVSLKLTLPFLAVSAGLLCYNWYPASIFVGNIYTSMAVITQESFPNKVQGALLAANALLCGTSALMLLLFLPQIANFVLSIPQVCYKWLQAIHICVAYRNQALSAFQDPVVSYVPDLLEYSNNYTLLNALLWLLGPMAERDLSVLCLGIQVLCCVIGLAVYHFAVKHNV</sequence>
<evidence type="ECO:0000256" key="16">
    <source>
        <dbReference type="ARBA" id="ARBA00033238"/>
    </source>
</evidence>
<reference evidence="21" key="1">
    <citation type="journal article" date="2014" name="Nucleic Acids Res.">
        <title>The evolutionary dynamics of variant antigen genes in Babesia reveal a history of genomic innovation underlying host-parasite interaction.</title>
        <authorList>
            <person name="Jackson A.P."/>
            <person name="Otto T.D."/>
            <person name="Darby A."/>
            <person name="Ramaprasad A."/>
            <person name="Xia D."/>
            <person name="Echaide I.E."/>
            <person name="Farber M."/>
            <person name="Gahlot S."/>
            <person name="Gamble J."/>
            <person name="Gupta D."/>
            <person name="Gupta Y."/>
            <person name="Jackson L."/>
            <person name="Malandrin L."/>
            <person name="Malas T.B."/>
            <person name="Moussa E."/>
            <person name="Nair M."/>
            <person name="Reid A.J."/>
            <person name="Sanders M."/>
            <person name="Sharma J."/>
            <person name="Tracey A."/>
            <person name="Quail M.A."/>
            <person name="Weir W."/>
            <person name="Wastling J.M."/>
            <person name="Hall N."/>
            <person name="Willadsen P."/>
            <person name="Lingelbach K."/>
            <person name="Shiels B."/>
            <person name="Tait A."/>
            <person name="Berriman M."/>
            <person name="Allred D.R."/>
            <person name="Pain A."/>
        </authorList>
    </citation>
    <scope>NUCLEOTIDE SEQUENCE [LARGE SCALE GENOMIC DNA]</scope>
    <source>
        <strain evidence="21">Bond</strain>
    </source>
</reference>
<evidence type="ECO:0000256" key="14">
    <source>
        <dbReference type="ARBA" id="ARBA00023136"/>
    </source>
</evidence>
<feature type="transmembrane region" description="Helical" evidence="19">
    <location>
        <begin position="110"/>
        <end position="128"/>
    </location>
</feature>
<evidence type="ECO:0000256" key="12">
    <source>
        <dbReference type="ARBA" id="ARBA00022842"/>
    </source>
</evidence>
<dbReference type="EC" id="2.7.8.15" evidence="5"/>
<dbReference type="UniPathway" id="UPA00378"/>
<organism evidence="20 21">
    <name type="scientific">Babesia bigemina</name>
    <dbReference type="NCBI Taxonomy" id="5866"/>
    <lineage>
        <taxon>Eukaryota</taxon>
        <taxon>Sar</taxon>
        <taxon>Alveolata</taxon>
        <taxon>Apicomplexa</taxon>
        <taxon>Aconoidasida</taxon>
        <taxon>Piroplasmida</taxon>
        <taxon>Babesiidae</taxon>
        <taxon>Babesia</taxon>
    </lineage>
</organism>
<evidence type="ECO:0000256" key="8">
    <source>
        <dbReference type="ARBA" id="ARBA00022679"/>
    </source>
</evidence>
<feature type="transmembrane region" description="Helical" evidence="19">
    <location>
        <begin position="405"/>
        <end position="427"/>
    </location>
</feature>
<evidence type="ECO:0000313" key="20">
    <source>
        <dbReference type="EMBL" id="CDR97806.1"/>
    </source>
</evidence>
<evidence type="ECO:0000256" key="2">
    <source>
        <dbReference type="ARBA" id="ARBA00004477"/>
    </source>
</evidence>
<keyword evidence="14 19" id="KW-0472">Membrane</keyword>
<evidence type="ECO:0000256" key="15">
    <source>
        <dbReference type="ARBA" id="ARBA00029567"/>
    </source>
</evidence>
<feature type="transmembrane region" description="Helical" evidence="19">
    <location>
        <begin position="223"/>
        <end position="242"/>
    </location>
</feature>
<dbReference type="STRING" id="5866.A0A061DAX3"/>
<dbReference type="GeneID" id="24566347"/>
<name>A0A061DAX3_BABBI</name>
<evidence type="ECO:0000256" key="10">
    <source>
        <dbReference type="ARBA" id="ARBA00022723"/>
    </source>
</evidence>
<comment type="similarity">
    <text evidence="4">Belongs to the glycosyltransferase 4 family.</text>
</comment>
<dbReference type="PANTHER" id="PTHR10571:SF0">
    <property type="entry name" value="UDP-N-ACETYLGLUCOSAMINE--DOLICHYL-PHOSPHATE N-ACETYLGLUCOSAMINEPHOSPHOTRANSFERASE"/>
    <property type="match status" value="1"/>
</dbReference>
<evidence type="ECO:0000256" key="6">
    <source>
        <dbReference type="ARBA" id="ARBA00017659"/>
    </source>
</evidence>
<protein>
    <recommendedName>
        <fullName evidence="6">UDP-N-acetylglucosamine--dolichyl-phosphate N-acetylglucosaminephosphotransferase</fullName>
        <ecNumber evidence="5">2.7.8.15</ecNumber>
    </recommendedName>
    <alternativeName>
        <fullName evidence="15">GlcNAc-1-P transferase</fullName>
    </alternativeName>
    <alternativeName>
        <fullName evidence="16">N-acetylglucosamine-1-phosphate transferase</fullName>
    </alternativeName>
</protein>
<evidence type="ECO:0000256" key="3">
    <source>
        <dbReference type="ARBA" id="ARBA00004922"/>
    </source>
</evidence>
<dbReference type="GO" id="GO:0006488">
    <property type="term" value="P:dolichol-linked oligosaccharide biosynthetic process"/>
    <property type="evidence" value="ECO:0007669"/>
    <property type="project" value="InterPro"/>
</dbReference>
<evidence type="ECO:0000256" key="5">
    <source>
        <dbReference type="ARBA" id="ARBA00013225"/>
    </source>
</evidence>